<name>A0A848FGH8_9BURK</name>
<protein>
    <submittedName>
        <fullName evidence="1">Uncharacterized protein</fullName>
    </submittedName>
</protein>
<proteinExistence type="predicted"/>
<reference evidence="1 2" key="1">
    <citation type="submission" date="2020-04" db="EMBL/GenBank/DDBJ databases">
        <title>Azohydromonas sp. isolated from soil.</title>
        <authorList>
            <person name="Dahal R.H."/>
        </authorList>
    </citation>
    <scope>NUCLEOTIDE SEQUENCE [LARGE SCALE GENOMIC DNA]</scope>
    <source>
        <strain evidence="1 2">G-1-1-14</strain>
    </source>
</reference>
<gene>
    <name evidence="1" type="ORF">HHL10_18480</name>
</gene>
<accession>A0A848FGH8</accession>
<keyword evidence="2" id="KW-1185">Reference proteome</keyword>
<comment type="caution">
    <text evidence="1">The sequence shown here is derived from an EMBL/GenBank/DDBJ whole genome shotgun (WGS) entry which is preliminary data.</text>
</comment>
<dbReference type="AlphaFoldDB" id="A0A848FGH8"/>
<dbReference type="RefSeq" id="WP_169161877.1">
    <property type="nucleotide sequence ID" value="NZ_JABBFW010000014.1"/>
</dbReference>
<evidence type="ECO:0000313" key="2">
    <source>
        <dbReference type="Proteomes" id="UP000574067"/>
    </source>
</evidence>
<dbReference type="Proteomes" id="UP000574067">
    <property type="component" value="Unassembled WGS sequence"/>
</dbReference>
<evidence type="ECO:0000313" key="1">
    <source>
        <dbReference type="EMBL" id="NML16971.1"/>
    </source>
</evidence>
<sequence>MLKPSRFQLLASSTVMGPAARKSRVDKAVRRLEGKDGSPAVAANRAGALPKRLKVKVVQRRRMVTEREVPVLGEAETAFHRGISEAGERFSLANVSQAFLKRYGSK</sequence>
<organism evidence="1 2">
    <name type="scientific">Azohydromonas caseinilytica</name>
    <dbReference type="NCBI Taxonomy" id="2728836"/>
    <lineage>
        <taxon>Bacteria</taxon>
        <taxon>Pseudomonadati</taxon>
        <taxon>Pseudomonadota</taxon>
        <taxon>Betaproteobacteria</taxon>
        <taxon>Burkholderiales</taxon>
        <taxon>Sphaerotilaceae</taxon>
        <taxon>Azohydromonas</taxon>
    </lineage>
</organism>
<dbReference type="EMBL" id="JABBFW010000014">
    <property type="protein sequence ID" value="NML16971.1"/>
    <property type="molecule type" value="Genomic_DNA"/>
</dbReference>